<feature type="transmembrane region" description="Helical" evidence="7">
    <location>
        <begin position="156"/>
        <end position="180"/>
    </location>
</feature>
<feature type="domain" description="ABC transmembrane type-1" evidence="8">
    <location>
        <begin position="67"/>
        <end position="254"/>
    </location>
</feature>
<accession>X1H0X9</accession>
<feature type="transmembrane region" description="Helical" evidence="7">
    <location>
        <begin position="71"/>
        <end position="93"/>
    </location>
</feature>
<evidence type="ECO:0000256" key="6">
    <source>
        <dbReference type="ARBA" id="ARBA00023136"/>
    </source>
</evidence>
<feature type="non-terminal residue" evidence="9">
    <location>
        <position position="254"/>
    </location>
</feature>
<dbReference type="CDD" id="cd06261">
    <property type="entry name" value="TM_PBP2"/>
    <property type="match status" value="1"/>
</dbReference>
<feature type="transmembrane region" description="Helical" evidence="7">
    <location>
        <begin position="105"/>
        <end position="126"/>
    </location>
</feature>
<keyword evidence="6 7" id="KW-0472">Membrane</keyword>
<evidence type="ECO:0000259" key="8">
    <source>
        <dbReference type="PROSITE" id="PS50928"/>
    </source>
</evidence>
<proteinExistence type="predicted"/>
<gene>
    <name evidence="9" type="ORF">S03H2_48223</name>
</gene>
<dbReference type="PROSITE" id="PS50928">
    <property type="entry name" value="ABC_TM1"/>
    <property type="match status" value="1"/>
</dbReference>
<evidence type="ECO:0000256" key="2">
    <source>
        <dbReference type="ARBA" id="ARBA00022448"/>
    </source>
</evidence>
<keyword evidence="3" id="KW-1003">Cell membrane</keyword>
<dbReference type="GO" id="GO:0005886">
    <property type="term" value="C:plasma membrane"/>
    <property type="evidence" value="ECO:0007669"/>
    <property type="project" value="UniProtKB-SubCell"/>
</dbReference>
<dbReference type="Gene3D" id="1.10.3720.10">
    <property type="entry name" value="MetI-like"/>
    <property type="match status" value="1"/>
</dbReference>
<sequence length="254" mass="29305">MKKRRGYIAWIFLAPSLILYLYFFVYPTIEAVRISFYRWSGFTANMEFIGFENFSKLISDDSFLAALKNTLLLLIIGGICIFLLAFIFSLFLGSGIKGKKVYRTIIFFPFIIAPVVHAIYWGLLVYNPRTGMLNQFFKLLNIEVLAKFTFTDIRHIFGSVLFVVSWSSVGFYLILLMAGIERIPPYLYEAARIEGATELQMFFKITLPLVKEVLVIAMIFWGINAIKMFDLLYAFGGILPPRSLWTNAIYLYIM</sequence>
<dbReference type="EMBL" id="BARU01030385">
    <property type="protein sequence ID" value="GAH63067.1"/>
    <property type="molecule type" value="Genomic_DNA"/>
</dbReference>
<evidence type="ECO:0000256" key="7">
    <source>
        <dbReference type="SAM" id="Phobius"/>
    </source>
</evidence>
<organism evidence="9">
    <name type="scientific">marine sediment metagenome</name>
    <dbReference type="NCBI Taxonomy" id="412755"/>
    <lineage>
        <taxon>unclassified sequences</taxon>
        <taxon>metagenomes</taxon>
        <taxon>ecological metagenomes</taxon>
    </lineage>
</organism>
<evidence type="ECO:0000256" key="1">
    <source>
        <dbReference type="ARBA" id="ARBA00004651"/>
    </source>
</evidence>
<dbReference type="PANTHER" id="PTHR30193:SF37">
    <property type="entry name" value="INNER MEMBRANE ABC TRANSPORTER PERMEASE PROTEIN YCJO"/>
    <property type="match status" value="1"/>
</dbReference>
<reference evidence="9" key="1">
    <citation type="journal article" date="2014" name="Front. Microbiol.">
        <title>High frequency of phylogenetically diverse reductive dehalogenase-homologous genes in deep subseafloor sedimentary metagenomes.</title>
        <authorList>
            <person name="Kawai M."/>
            <person name="Futagami T."/>
            <person name="Toyoda A."/>
            <person name="Takaki Y."/>
            <person name="Nishi S."/>
            <person name="Hori S."/>
            <person name="Arai W."/>
            <person name="Tsubouchi T."/>
            <person name="Morono Y."/>
            <person name="Uchiyama I."/>
            <person name="Ito T."/>
            <person name="Fujiyama A."/>
            <person name="Inagaki F."/>
            <person name="Takami H."/>
        </authorList>
    </citation>
    <scope>NUCLEOTIDE SEQUENCE</scope>
    <source>
        <strain evidence="9">Expedition CK06-06</strain>
    </source>
</reference>
<keyword evidence="2" id="KW-0813">Transport</keyword>
<dbReference type="InterPro" id="IPR000515">
    <property type="entry name" value="MetI-like"/>
</dbReference>
<dbReference type="InterPro" id="IPR051393">
    <property type="entry name" value="ABC_transporter_permease"/>
</dbReference>
<feature type="transmembrane region" description="Helical" evidence="7">
    <location>
        <begin position="201"/>
        <end position="226"/>
    </location>
</feature>
<feature type="transmembrane region" description="Helical" evidence="7">
    <location>
        <begin position="232"/>
        <end position="253"/>
    </location>
</feature>
<keyword evidence="5 7" id="KW-1133">Transmembrane helix</keyword>
<dbReference type="SUPFAM" id="SSF161098">
    <property type="entry name" value="MetI-like"/>
    <property type="match status" value="1"/>
</dbReference>
<evidence type="ECO:0000256" key="5">
    <source>
        <dbReference type="ARBA" id="ARBA00022989"/>
    </source>
</evidence>
<comment type="caution">
    <text evidence="9">The sequence shown here is derived from an EMBL/GenBank/DDBJ whole genome shotgun (WGS) entry which is preliminary data.</text>
</comment>
<dbReference type="AlphaFoldDB" id="X1H0X9"/>
<protein>
    <recommendedName>
        <fullName evidence="8">ABC transmembrane type-1 domain-containing protein</fullName>
    </recommendedName>
</protein>
<dbReference type="Pfam" id="PF00528">
    <property type="entry name" value="BPD_transp_1"/>
    <property type="match status" value="1"/>
</dbReference>
<dbReference type="InterPro" id="IPR035906">
    <property type="entry name" value="MetI-like_sf"/>
</dbReference>
<evidence type="ECO:0000256" key="3">
    <source>
        <dbReference type="ARBA" id="ARBA00022475"/>
    </source>
</evidence>
<name>X1H0X9_9ZZZZ</name>
<keyword evidence="4 7" id="KW-0812">Transmembrane</keyword>
<feature type="transmembrane region" description="Helical" evidence="7">
    <location>
        <begin position="7"/>
        <end position="29"/>
    </location>
</feature>
<evidence type="ECO:0000256" key="4">
    <source>
        <dbReference type="ARBA" id="ARBA00022692"/>
    </source>
</evidence>
<evidence type="ECO:0000313" key="9">
    <source>
        <dbReference type="EMBL" id="GAH63067.1"/>
    </source>
</evidence>
<comment type="subcellular location">
    <subcellularLocation>
        <location evidence="1">Cell membrane</location>
        <topology evidence="1">Multi-pass membrane protein</topology>
    </subcellularLocation>
</comment>
<dbReference type="PANTHER" id="PTHR30193">
    <property type="entry name" value="ABC TRANSPORTER PERMEASE PROTEIN"/>
    <property type="match status" value="1"/>
</dbReference>
<dbReference type="GO" id="GO:0055085">
    <property type="term" value="P:transmembrane transport"/>
    <property type="evidence" value="ECO:0007669"/>
    <property type="project" value="InterPro"/>
</dbReference>